<evidence type="ECO:0000313" key="4">
    <source>
        <dbReference type="Proteomes" id="UP000198287"/>
    </source>
</evidence>
<comment type="caution">
    <text evidence="3">The sequence shown here is derived from an EMBL/GenBank/DDBJ whole genome shotgun (WGS) entry which is preliminary data.</text>
</comment>
<protein>
    <submittedName>
        <fullName evidence="3">BTB/POZ domain-containing protein 2</fullName>
    </submittedName>
</protein>
<dbReference type="PROSITE" id="PS50097">
    <property type="entry name" value="BTB"/>
    <property type="match status" value="1"/>
</dbReference>
<dbReference type="AlphaFoldDB" id="A0A226EJG1"/>
<evidence type="ECO:0000259" key="2">
    <source>
        <dbReference type="PROSITE" id="PS50097"/>
    </source>
</evidence>
<feature type="region of interest" description="Disordered" evidence="1">
    <location>
        <begin position="361"/>
        <end position="390"/>
    </location>
</feature>
<dbReference type="InterPro" id="IPR011705">
    <property type="entry name" value="BACK"/>
</dbReference>
<keyword evidence="4" id="KW-1185">Reference proteome</keyword>
<feature type="compositionally biased region" description="Basic residues" evidence="1">
    <location>
        <begin position="374"/>
        <end position="390"/>
    </location>
</feature>
<dbReference type="SMART" id="SM00875">
    <property type="entry name" value="BACK"/>
    <property type="match status" value="1"/>
</dbReference>
<reference evidence="3 4" key="1">
    <citation type="submission" date="2015-12" db="EMBL/GenBank/DDBJ databases">
        <title>The genome of Folsomia candida.</title>
        <authorList>
            <person name="Faddeeva A."/>
            <person name="Derks M.F."/>
            <person name="Anvar Y."/>
            <person name="Smit S."/>
            <person name="Van Straalen N."/>
            <person name="Roelofs D."/>
        </authorList>
    </citation>
    <scope>NUCLEOTIDE SEQUENCE [LARGE SCALE GENOMIC DNA]</scope>
    <source>
        <strain evidence="3 4">VU population</strain>
        <tissue evidence="3">Whole body</tissue>
    </source>
</reference>
<dbReference type="InterPro" id="IPR000210">
    <property type="entry name" value="BTB/POZ_dom"/>
</dbReference>
<feature type="domain" description="BTB" evidence="2">
    <location>
        <begin position="78"/>
        <end position="146"/>
    </location>
</feature>
<dbReference type="Pfam" id="PF00651">
    <property type="entry name" value="BTB"/>
    <property type="match status" value="1"/>
</dbReference>
<dbReference type="Proteomes" id="UP000198287">
    <property type="component" value="Unassembled WGS sequence"/>
</dbReference>
<sequence length="390" mass="43499">MSESDESVIPSAMNSYDLLEMAPSSSPDDVPSATKLRVTDAKASVPNPISDLSYDLKINYNESLVQRIGALANTEMLSDVKFLIGEEKAEVVAHTLILALSSPVFTSMFYSPMLERRSVIEIPDCRPDAFQALIQFLYKGGFDKSSRLVSTCDVAFTLTLLYAARKYAVKGLEDLCAVSLSSALSAETVFDILNASNLHSMHVLDAECWEFIELNTDAVLELNLENMDLDVLTLILKNESLNTKEVKLFEFVMRWCENECLERNLVPTTENKWAVGGKLLELVRFPAMTATEFADHVVPTGILAVEQVAKILTYISTSPENKALYTMDFCATEREPKSGFQSFQSKASLAGPPFVTFELGRNENDNVLGEERPRSRRSRRSRRRSSRNAL</sequence>
<dbReference type="Gene3D" id="3.30.710.10">
    <property type="entry name" value="Potassium Channel Kv1.1, Chain A"/>
    <property type="match status" value="1"/>
</dbReference>
<gene>
    <name evidence="3" type="ORF">Fcan01_08256</name>
</gene>
<name>A0A226EJG1_FOLCA</name>
<dbReference type="SUPFAM" id="SSF54695">
    <property type="entry name" value="POZ domain"/>
    <property type="match status" value="1"/>
</dbReference>
<feature type="compositionally biased region" description="Basic and acidic residues" evidence="1">
    <location>
        <begin position="361"/>
        <end position="373"/>
    </location>
</feature>
<dbReference type="OMA" id="CAHYLQD"/>
<dbReference type="EMBL" id="LNIX01000003">
    <property type="protein sequence ID" value="OXA57247.1"/>
    <property type="molecule type" value="Genomic_DNA"/>
</dbReference>
<organism evidence="3 4">
    <name type="scientific">Folsomia candida</name>
    <name type="common">Springtail</name>
    <dbReference type="NCBI Taxonomy" id="158441"/>
    <lineage>
        <taxon>Eukaryota</taxon>
        <taxon>Metazoa</taxon>
        <taxon>Ecdysozoa</taxon>
        <taxon>Arthropoda</taxon>
        <taxon>Hexapoda</taxon>
        <taxon>Collembola</taxon>
        <taxon>Entomobryomorpha</taxon>
        <taxon>Isotomoidea</taxon>
        <taxon>Isotomidae</taxon>
        <taxon>Proisotominae</taxon>
        <taxon>Folsomia</taxon>
    </lineage>
</organism>
<evidence type="ECO:0000313" key="3">
    <source>
        <dbReference type="EMBL" id="OXA57247.1"/>
    </source>
</evidence>
<feature type="compositionally biased region" description="Low complexity" evidence="1">
    <location>
        <begin position="23"/>
        <end position="32"/>
    </location>
</feature>
<dbReference type="PANTHER" id="PTHR45774">
    <property type="entry name" value="BTB/POZ DOMAIN-CONTAINING"/>
    <property type="match status" value="1"/>
</dbReference>
<dbReference type="Pfam" id="PF07707">
    <property type="entry name" value="BACK"/>
    <property type="match status" value="1"/>
</dbReference>
<accession>A0A226EJG1</accession>
<proteinExistence type="predicted"/>
<dbReference type="SMART" id="SM00225">
    <property type="entry name" value="BTB"/>
    <property type="match status" value="1"/>
</dbReference>
<dbReference type="InterPro" id="IPR011333">
    <property type="entry name" value="SKP1/BTB/POZ_sf"/>
</dbReference>
<evidence type="ECO:0000256" key="1">
    <source>
        <dbReference type="SAM" id="MobiDB-lite"/>
    </source>
</evidence>
<feature type="region of interest" description="Disordered" evidence="1">
    <location>
        <begin position="20"/>
        <end position="39"/>
    </location>
</feature>
<dbReference type="PANTHER" id="PTHR45774:SF3">
    <property type="entry name" value="BTB (POZ) DOMAIN-CONTAINING 2B-RELATED"/>
    <property type="match status" value="1"/>
</dbReference>
<dbReference type="Gene3D" id="1.25.40.420">
    <property type="match status" value="1"/>
</dbReference>